<dbReference type="PANTHER" id="PTHR30086">
    <property type="entry name" value="ARGININE EXPORTER PROTEIN ARGO"/>
    <property type="match status" value="1"/>
</dbReference>
<dbReference type="RefSeq" id="WP_353647529.1">
    <property type="nucleotide sequence ID" value="NZ_CP159218.1"/>
</dbReference>
<keyword evidence="2" id="KW-1003">Cell membrane</keyword>
<dbReference type="GO" id="GO:0005886">
    <property type="term" value="C:plasma membrane"/>
    <property type="evidence" value="ECO:0007669"/>
    <property type="project" value="UniProtKB-SubCell"/>
</dbReference>
<keyword evidence="5 6" id="KW-0472">Membrane</keyword>
<dbReference type="PANTHER" id="PTHR30086:SF20">
    <property type="entry name" value="ARGININE EXPORTER PROTEIN ARGO-RELATED"/>
    <property type="match status" value="1"/>
</dbReference>
<dbReference type="AlphaFoldDB" id="A0AAU8DII3"/>
<evidence type="ECO:0000256" key="6">
    <source>
        <dbReference type="SAM" id="Phobius"/>
    </source>
</evidence>
<evidence type="ECO:0000256" key="2">
    <source>
        <dbReference type="ARBA" id="ARBA00022475"/>
    </source>
</evidence>
<reference evidence="7" key="1">
    <citation type="submission" date="2024-05" db="EMBL/GenBank/DDBJ databases">
        <authorList>
            <person name="Cai S.Y."/>
            <person name="Jin L.M."/>
            <person name="Li H.R."/>
        </authorList>
    </citation>
    <scope>NUCLEOTIDE SEQUENCE</scope>
    <source>
        <strain evidence="7">A5-74</strain>
    </source>
</reference>
<comment type="subcellular location">
    <subcellularLocation>
        <location evidence="1">Cell membrane</location>
        <topology evidence="1">Multi-pass membrane protein</topology>
    </subcellularLocation>
</comment>
<feature type="transmembrane region" description="Helical" evidence="6">
    <location>
        <begin position="75"/>
        <end position="93"/>
    </location>
</feature>
<proteinExistence type="predicted"/>
<dbReference type="EMBL" id="CP159218">
    <property type="protein sequence ID" value="XCG61913.1"/>
    <property type="molecule type" value="Genomic_DNA"/>
</dbReference>
<keyword evidence="3 6" id="KW-0812">Transmembrane</keyword>
<dbReference type="GO" id="GO:0015171">
    <property type="term" value="F:amino acid transmembrane transporter activity"/>
    <property type="evidence" value="ECO:0007669"/>
    <property type="project" value="TreeGrafter"/>
</dbReference>
<sequence>MSNYLSFVAFALLIVIAPGPDTVLTLRTTVARGRAAGLWCTLGITVTGTVQGVLAATGLGAVIVHAEPVFQAIRWVGVAYLTFLGISALRAAFRRTDPLAQADGGPVRPIRPWRAVRSGFLCNITNPKVLAFNLAVLPQFAGADPSTLSLIAYACTLAVLGGLYLLVLVMVAVRASAALRRRRVQRTVDGAMGVAMVGFAGALAVGA</sequence>
<organism evidence="7">
    <name type="scientific">Nakamurella sp. A5-74</name>
    <dbReference type="NCBI Taxonomy" id="3158264"/>
    <lineage>
        <taxon>Bacteria</taxon>
        <taxon>Bacillati</taxon>
        <taxon>Actinomycetota</taxon>
        <taxon>Actinomycetes</taxon>
        <taxon>Nakamurellales</taxon>
        <taxon>Nakamurellaceae</taxon>
        <taxon>Nakamurella</taxon>
    </lineage>
</organism>
<keyword evidence="4 6" id="KW-1133">Transmembrane helix</keyword>
<feature type="transmembrane region" description="Helical" evidence="6">
    <location>
        <begin position="35"/>
        <end position="63"/>
    </location>
</feature>
<dbReference type="InterPro" id="IPR001123">
    <property type="entry name" value="LeuE-type"/>
</dbReference>
<protein>
    <submittedName>
        <fullName evidence="7">LysE family translocator</fullName>
    </submittedName>
</protein>
<evidence type="ECO:0000256" key="4">
    <source>
        <dbReference type="ARBA" id="ARBA00022989"/>
    </source>
</evidence>
<name>A0AAU8DII3_9ACTN</name>
<evidence type="ECO:0000313" key="7">
    <source>
        <dbReference type="EMBL" id="XCG61913.1"/>
    </source>
</evidence>
<evidence type="ECO:0000256" key="3">
    <source>
        <dbReference type="ARBA" id="ARBA00022692"/>
    </source>
</evidence>
<evidence type="ECO:0000256" key="5">
    <source>
        <dbReference type="ARBA" id="ARBA00023136"/>
    </source>
</evidence>
<evidence type="ECO:0000256" key="1">
    <source>
        <dbReference type="ARBA" id="ARBA00004651"/>
    </source>
</evidence>
<feature type="transmembrane region" description="Helical" evidence="6">
    <location>
        <begin position="187"/>
        <end position="206"/>
    </location>
</feature>
<dbReference type="PIRSF" id="PIRSF006324">
    <property type="entry name" value="LeuE"/>
    <property type="match status" value="1"/>
</dbReference>
<dbReference type="Pfam" id="PF01810">
    <property type="entry name" value="LysE"/>
    <property type="match status" value="1"/>
</dbReference>
<gene>
    <name evidence="7" type="ORF">ABLG96_11505</name>
</gene>
<accession>A0AAU8DII3</accession>
<feature type="transmembrane region" description="Helical" evidence="6">
    <location>
        <begin position="150"/>
        <end position="175"/>
    </location>
</feature>